<dbReference type="InterPro" id="IPR019825">
    <property type="entry name" value="Lectin_legB_Mn/Ca_BS"/>
</dbReference>
<evidence type="ECO:0000256" key="16">
    <source>
        <dbReference type="ARBA" id="ARBA00023180"/>
    </source>
</evidence>
<sequence>MAVTSSRCLLFRLCCLCYLLSSVHVPLAASLSFRFNFSDPDSTCTAQNAELACSGDAYFHSTENAIELTKNVMGDLNNHSVGRLTYTQPMPLWDGTTGELASFTTSFTFLIKPARPDSPEPSADGMAFFLAHHPSGPPPRGSHGGNLGLFNGSTNRNASGDDRVVAVEFDTYQNSELGEVDGNHVGVDVNSIFSAESISPNKSIKSGETLAAEVAYDNSTETLSVTLRMGGVPPYRVSANVDMRRSLPQMVAVGFSAATGRNVEVHQLLSWSFNSSLASREAQAPAPLPSEAITSRGHSMAHSSTIAVSAAAAGFVVICALTGFVLRRKLRMWKKSKEASAGGGGELDDEHDGGGEAEFEKGVGPKRYSYSELAAATSNFSEEMKLGRGGFGNVYKGCLKIDGHDRRVAIKKFSESSVQGRKEFEAEVKIISRLRHRNLVQLIGWCDSCKGLLIVYELVSEGSLDRHIYKNTRLLTWPQRYKIIMGLGSALRYLHAEWEQCVVHGDIKPSNIMLDSSLDAKLGDFGLARLVDHGVRPATTKVVLGTAGYIDPELVNTRRPSAVSDVYSFGVVLLELVTGRRPVEEPDDSDELFVLARWVWRLYRRNAVAEAVDERLMRRERDDDDDGSEVVGERRRRRQQMEMEMERALVVGLWCAHPDRSERPSIARAMHVLQSTPDVVKLPVLRPQMFSGDTFHTVTMGGDGYSDLSFGVTSSSTGSDTSTSGYNSRSDNK</sequence>
<feature type="region of interest" description="Disordered" evidence="18">
    <location>
        <begin position="619"/>
        <end position="638"/>
    </location>
</feature>
<dbReference type="SUPFAM" id="SSF49899">
    <property type="entry name" value="Concanavalin A-like lectins/glucanases"/>
    <property type="match status" value="1"/>
</dbReference>
<comment type="caution">
    <text evidence="22">The sequence shown here is derived from an EMBL/GenBank/DDBJ whole genome shotgun (WGS) entry which is preliminary data.</text>
</comment>
<dbReference type="GO" id="GO:0004674">
    <property type="term" value="F:protein serine/threonine kinase activity"/>
    <property type="evidence" value="ECO:0007669"/>
    <property type="project" value="UniProtKB-KW"/>
</dbReference>
<comment type="similarity">
    <text evidence="3">In the C-terminal section; belongs to the protein kinase superfamily. Ser/Thr protein kinase family.</text>
</comment>
<evidence type="ECO:0000256" key="14">
    <source>
        <dbReference type="ARBA" id="ARBA00022989"/>
    </source>
</evidence>
<keyword evidence="10" id="KW-0430">Lectin</keyword>
<keyword evidence="14 19" id="KW-1133">Transmembrane helix</keyword>
<keyword evidence="8 19" id="KW-0812">Transmembrane</keyword>
<dbReference type="PROSITE" id="PS00107">
    <property type="entry name" value="PROTEIN_KINASE_ATP"/>
    <property type="match status" value="1"/>
</dbReference>
<dbReference type="InterPro" id="IPR000719">
    <property type="entry name" value="Prot_kinase_dom"/>
</dbReference>
<dbReference type="CDD" id="cd06899">
    <property type="entry name" value="lectin_legume_LecRK_Arcelin_ConA"/>
    <property type="match status" value="1"/>
</dbReference>
<evidence type="ECO:0000256" key="15">
    <source>
        <dbReference type="ARBA" id="ARBA00023136"/>
    </source>
</evidence>
<evidence type="ECO:0000256" key="8">
    <source>
        <dbReference type="ARBA" id="ARBA00022692"/>
    </source>
</evidence>
<evidence type="ECO:0000256" key="12">
    <source>
        <dbReference type="ARBA" id="ARBA00022777"/>
    </source>
</evidence>
<dbReference type="InterPro" id="IPR011009">
    <property type="entry name" value="Kinase-like_dom_sf"/>
</dbReference>
<dbReference type="Gene3D" id="1.10.510.10">
    <property type="entry name" value="Transferase(Phosphotransferase) domain 1"/>
    <property type="match status" value="1"/>
</dbReference>
<evidence type="ECO:0000256" key="17">
    <source>
        <dbReference type="PROSITE-ProRule" id="PRU10141"/>
    </source>
</evidence>
<keyword evidence="9 20" id="KW-0732">Signal</keyword>
<keyword evidence="16" id="KW-0325">Glycoprotein</keyword>
<comment type="similarity">
    <text evidence="2">In the N-terminal section; belongs to the leguminous lectin family.</text>
</comment>
<dbReference type="PANTHER" id="PTHR27007">
    <property type="match status" value="1"/>
</dbReference>
<feature type="transmembrane region" description="Helical" evidence="19">
    <location>
        <begin position="306"/>
        <end position="326"/>
    </location>
</feature>
<organism evidence="22 23">
    <name type="scientific">Sorghum bicolor</name>
    <name type="common">Sorghum</name>
    <name type="synonym">Sorghum vulgare</name>
    <dbReference type="NCBI Taxonomy" id="4558"/>
    <lineage>
        <taxon>Eukaryota</taxon>
        <taxon>Viridiplantae</taxon>
        <taxon>Streptophyta</taxon>
        <taxon>Embryophyta</taxon>
        <taxon>Tracheophyta</taxon>
        <taxon>Spermatophyta</taxon>
        <taxon>Magnoliopsida</taxon>
        <taxon>Liliopsida</taxon>
        <taxon>Poales</taxon>
        <taxon>Poaceae</taxon>
        <taxon>PACMAD clade</taxon>
        <taxon>Panicoideae</taxon>
        <taxon>Andropogonodae</taxon>
        <taxon>Andropogoneae</taxon>
        <taxon>Sorghinae</taxon>
        <taxon>Sorghum</taxon>
    </lineage>
</organism>
<reference evidence="22" key="1">
    <citation type="journal article" date="2019" name="BMC Genomics">
        <title>A new reference genome for Sorghum bicolor reveals high levels of sequence similarity between sweet and grain genotypes: implications for the genetics of sugar metabolism.</title>
        <authorList>
            <person name="Cooper E.A."/>
            <person name="Brenton Z.W."/>
            <person name="Flinn B.S."/>
            <person name="Jenkins J."/>
            <person name="Shu S."/>
            <person name="Flowers D."/>
            <person name="Luo F."/>
            <person name="Wang Y."/>
            <person name="Xia P."/>
            <person name="Barry K."/>
            <person name="Daum C."/>
            <person name="Lipzen A."/>
            <person name="Yoshinaga Y."/>
            <person name="Schmutz J."/>
            <person name="Saski C."/>
            <person name="Vermerris W."/>
            <person name="Kresovich S."/>
        </authorList>
    </citation>
    <scope>NUCLEOTIDE SEQUENCE</scope>
</reference>
<feature type="binding site" evidence="17">
    <location>
        <position position="412"/>
    </location>
    <ligand>
        <name>ATP</name>
        <dbReference type="ChEBI" id="CHEBI:30616"/>
    </ligand>
</feature>
<dbReference type="GO" id="GO:0005886">
    <property type="term" value="C:plasma membrane"/>
    <property type="evidence" value="ECO:0007669"/>
    <property type="project" value="UniProtKB-SubCell"/>
</dbReference>
<proteinExistence type="inferred from homology"/>
<dbReference type="FunFam" id="1.10.510.10:FF:000522">
    <property type="entry name" value="L-type lectin-domain containing receptor kinase IX.1"/>
    <property type="match status" value="1"/>
</dbReference>
<dbReference type="Pfam" id="PF00069">
    <property type="entry name" value="Pkinase"/>
    <property type="match status" value="1"/>
</dbReference>
<accession>A0A921RPC0</accession>
<evidence type="ECO:0000256" key="19">
    <source>
        <dbReference type="SAM" id="Phobius"/>
    </source>
</evidence>
<dbReference type="InterPro" id="IPR017441">
    <property type="entry name" value="Protein_kinase_ATP_BS"/>
</dbReference>
<dbReference type="FunFam" id="3.30.200.20:FF:000168">
    <property type="entry name" value="L-type lectin-domain containing receptor kinase IX.1"/>
    <property type="match status" value="1"/>
</dbReference>
<evidence type="ECO:0000313" key="23">
    <source>
        <dbReference type="Proteomes" id="UP000807115"/>
    </source>
</evidence>
<dbReference type="PROSITE" id="PS00307">
    <property type="entry name" value="LECTIN_LEGUME_BETA"/>
    <property type="match status" value="1"/>
</dbReference>
<evidence type="ECO:0000256" key="2">
    <source>
        <dbReference type="ARBA" id="ARBA00008536"/>
    </source>
</evidence>
<protein>
    <recommendedName>
        <fullName evidence="4">non-specific serine/threonine protein kinase</fullName>
        <ecNumber evidence="4">2.7.11.1</ecNumber>
    </recommendedName>
</protein>
<keyword evidence="15 19" id="KW-0472">Membrane</keyword>
<evidence type="ECO:0000256" key="9">
    <source>
        <dbReference type="ARBA" id="ARBA00022729"/>
    </source>
</evidence>
<evidence type="ECO:0000259" key="21">
    <source>
        <dbReference type="PROSITE" id="PS50011"/>
    </source>
</evidence>
<keyword evidence="11 17" id="KW-0547">Nucleotide-binding</keyword>
<name>A0A921RPC0_SORBI</name>
<evidence type="ECO:0000256" key="1">
    <source>
        <dbReference type="ARBA" id="ARBA00004251"/>
    </source>
</evidence>
<feature type="region of interest" description="Disordered" evidence="18">
    <location>
        <begin position="712"/>
        <end position="733"/>
    </location>
</feature>
<comment type="subcellular location">
    <subcellularLocation>
        <location evidence="1">Cell membrane</location>
        <topology evidence="1">Single-pass type I membrane protein</topology>
    </subcellularLocation>
</comment>
<feature type="domain" description="Protein kinase" evidence="21">
    <location>
        <begin position="380"/>
        <end position="685"/>
    </location>
</feature>
<dbReference type="SUPFAM" id="SSF56112">
    <property type="entry name" value="Protein kinase-like (PK-like)"/>
    <property type="match status" value="1"/>
</dbReference>
<keyword evidence="12" id="KW-0418">Kinase</keyword>
<evidence type="ECO:0000256" key="10">
    <source>
        <dbReference type="ARBA" id="ARBA00022734"/>
    </source>
</evidence>
<dbReference type="Gene3D" id="2.60.120.200">
    <property type="match status" value="1"/>
</dbReference>
<dbReference type="InterPro" id="IPR050528">
    <property type="entry name" value="L-type_Lectin-RKs"/>
</dbReference>
<evidence type="ECO:0000256" key="6">
    <source>
        <dbReference type="ARBA" id="ARBA00022527"/>
    </source>
</evidence>
<dbReference type="AlphaFoldDB" id="A0A921RPC0"/>
<evidence type="ECO:0000256" key="3">
    <source>
        <dbReference type="ARBA" id="ARBA00010217"/>
    </source>
</evidence>
<evidence type="ECO:0000256" key="11">
    <source>
        <dbReference type="ARBA" id="ARBA00022741"/>
    </source>
</evidence>
<evidence type="ECO:0000313" key="22">
    <source>
        <dbReference type="EMBL" id="KAG0543364.1"/>
    </source>
</evidence>
<dbReference type="FunFam" id="2.60.120.200:FF:000103">
    <property type="entry name" value="L-type lectin-domain containing receptor kinase IX.1"/>
    <property type="match status" value="1"/>
</dbReference>
<dbReference type="Pfam" id="PF00139">
    <property type="entry name" value="Lectin_legB"/>
    <property type="match status" value="1"/>
</dbReference>
<keyword evidence="13 17" id="KW-0067">ATP-binding</keyword>
<evidence type="ECO:0000256" key="7">
    <source>
        <dbReference type="ARBA" id="ARBA00022679"/>
    </source>
</evidence>
<keyword evidence="5" id="KW-1003">Cell membrane</keyword>
<dbReference type="InterPro" id="IPR013320">
    <property type="entry name" value="ConA-like_dom_sf"/>
</dbReference>
<evidence type="ECO:0000256" key="5">
    <source>
        <dbReference type="ARBA" id="ARBA00022475"/>
    </source>
</evidence>
<evidence type="ECO:0000256" key="13">
    <source>
        <dbReference type="ARBA" id="ARBA00022840"/>
    </source>
</evidence>
<dbReference type="EC" id="2.7.11.1" evidence="4"/>
<dbReference type="Gene3D" id="3.30.200.20">
    <property type="entry name" value="Phosphorylase Kinase, domain 1"/>
    <property type="match status" value="1"/>
</dbReference>
<feature type="signal peptide" evidence="20">
    <location>
        <begin position="1"/>
        <end position="30"/>
    </location>
</feature>
<dbReference type="GO" id="GO:0030246">
    <property type="term" value="F:carbohydrate binding"/>
    <property type="evidence" value="ECO:0007669"/>
    <property type="project" value="UniProtKB-KW"/>
</dbReference>
<feature type="region of interest" description="Disordered" evidence="18">
    <location>
        <begin position="339"/>
        <end position="361"/>
    </location>
</feature>
<reference evidence="22" key="2">
    <citation type="submission" date="2020-10" db="EMBL/GenBank/DDBJ databases">
        <authorList>
            <person name="Cooper E.A."/>
            <person name="Brenton Z.W."/>
            <person name="Flinn B.S."/>
            <person name="Jenkins J."/>
            <person name="Shu S."/>
            <person name="Flowers D."/>
            <person name="Luo F."/>
            <person name="Wang Y."/>
            <person name="Xia P."/>
            <person name="Barry K."/>
            <person name="Daum C."/>
            <person name="Lipzen A."/>
            <person name="Yoshinaga Y."/>
            <person name="Schmutz J."/>
            <person name="Saski C."/>
            <person name="Vermerris W."/>
            <person name="Kresovich S."/>
        </authorList>
    </citation>
    <scope>NUCLEOTIDE SEQUENCE</scope>
</reference>
<dbReference type="SMART" id="SM00220">
    <property type="entry name" value="S_TKc"/>
    <property type="match status" value="1"/>
</dbReference>
<feature type="compositionally biased region" description="Basic and acidic residues" evidence="18">
    <location>
        <begin position="352"/>
        <end position="361"/>
    </location>
</feature>
<dbReference type="GO" id="GO:0005524">
    <property type="term" value="F:ATP binding"/>
    <property type="evidence" value="ECO:0007669"/>
    <property type="project" value="UniProtKB-UniRule"/>
</dbReference>
<dbReference type="PROSITE" id="PS00108">
    <property type="entry name" value="PROTEIN_KINASE_ST"/>
    <property type="match status" value="1"/>
</dbReference>
<dbReference type="EMBL" id="CM027681">
    <property type="protein sequence ID" value="KAG0543364.1"/>
    <property type="molecule type" value="Genomic_DNA"/>
</dbReference>
<evidence type="ECO:0000256" key="20">
    <source>
        <dbReference type="SAM" id="SignalP"/>
    </source>
</evidence>
<gene>
    <name evidence="22" type="ORF">BDA96_02G184100</name>
</gene>
<dbReference type="InterPro" id="IPR001220">
    <property type="entry name" value="Legume_lectin_dom"/>
</dbReference>
<dbReference type="InterPro" id="IPR008271">
    <property type="entry name" value="Ser/Thr_kinase_AS"/>
</dbReference>
<keyword evidence="6" id="KW-0723">Serine/threonine-protein kinase</keyword>
<feature type="chain" id="PRO_5037149468" description="non-specific serine/threonine protein kinase" evidence="20">
    <location>
        <begin position="31"/>
        <end position="733"/>
    </location>
</feature>
<dbReference type="PROSITE" id="PS50011">
    <property type="entry name" value="PROTEIN_KINASE_DOM"/>
    <property type="match status" value="1"/>
</dbReference>
<keyword evidence="7" id="KW-0808">Transferase</keyword>
<evidence type="ECO:0000256" key="18">
    <source>
        <dbReference type="SAM" id="MobiDB-lite"/>
    </source>
</evidence>
<dbReference type="Proteomes" id="UP000807115">
    <property type="component" value="Chromosome 2"/>
</dbReference>
<evidence type="ECO:0000256" key="4">
    <source>
        <dbReference type="ARBA" id="ARBA00012513"/>
    </source>
</evidence>